<dbReference type="InterPro" id="IPR036097">
    <property type="entry name" value="HisK_dim/P_sf"/>
</dbReference>
<dbReference type="InterPro" id="IPR036061">
    <property type="entry name" value="CheW-like_dom_sf"/>
</dbReference>
<comment type="caution">
    <text evidence="14">The sequence shown here is derived from an EMBL/GenBank/DDBJ whole genome shotgun (WGS) entry which is preliminary data.</text>
</comment>
<dbReference type="SMART" id="SM01231">
    <property type="entry name" value="H-kinase_dim"/>
    <property type="match status" value="1"/>
</dbReference>
<dbReference type="PROSITE" id="PS50109">
    <property type="entry name" value="HIS_KIN"/>
    <property type="match status" value="1"/>
</dbReference>
<evidence type="ECO:0000259" key="12">
    <source>
        <dbReference type="PROSITE" id="PS50851"/>
    </source>
</evidence>
<dbReference type="InterPro" id="IPR008207">
    <property type="entry name" value="Sig_transdc_His_kin_Hpt_dom"/>
</dbReference>
<dbReference type="FunFam" id="3.30.565.10:FF:000016">
    <property type="entry name" value="Chemotaxis protein CheA, putative"/>
    <property type="match status" value="1"/>
</dbReference>
<keyword evidence="5 14" id="KW-0808">Transferase</keyword>
<dbReference type="RefSeq" id="WP_184507372.1">
    <property type="nucleotide sequence ID" value="NZ_JACHBT010000018.1"/>
</dbReference>
<comment type="function">
    <text evidence="8">Involved in the transmission of sensory signals from the chemoreceptors to the flagellar motors. CheA is autophosphorylated; it can transfer its phosphate group to either CheB or CheY.</text>
</comment>
<evidence type="ECO:0000256" key="9">
    <source>
        <dbReference type="PROSITE-ProRule" id="PRU00110"/>
    </source>
</evidence>
<dbReference type="SMART" id="SM00260">
    <property type="entry name" value="CheW"/>
    <property type="match status" value="1"/>
</dbReference>
<dbReference type="PANTHER" id="PTHR43395">
    <property type="entry name" value="SENSOR HISTIDINE KINASE CHEA"/>
    <property type="match status" value="1"/>
</dbReference>
<dbReference type="PRINTS" id="PR00344">
    <property type="entry name" value="BCTRLSENSOR"/>
</dbReference>
<dbReference type="SUPFAM" id="SSF55874">
    <property type="entry name" value="ATPase domain of HSP90 chaperone/DNA topoisomerase II/histidine kinase"/>
    <property type="match status" value="1"/>
</dbReference>
<dbReference type="Pfam" id="PF01584">
    <property type="entry name" value="CheW"/>
    <property type="match status" value="1"/>
</dbReference>
<evidence type="ECO:0000256" key="6">
    <source>
        <dbReference type="ARBA" id="ARBA00022777"/>
    </source>
</evidence>
<feature type="domain" description="HPt" evidence="13">
    <location>
        <begin position="1"/>
        <end position="102"/>
    </location>
</feature>
<proteinExistence type="predicted"/>
<feature type="compositionally biased region" description="Low complexity" evidence="10">
    <location>
        <begin position="375"/>
        <end position="387"/>
    </location>
</feature>
<dbReference type="SUPFAM" id="SSF47226">
    <property type="entry name" value="Histidine-containing phosphotransfer domain, HPT domain"/>
    <property type="match status" value="1"/>
</dbReference>
<evidence type="ECO:0000256" key="10">
    <source>
        <dbReference type="SAM" id="MobiDB-lite"/>
    </source>
</evidence>
<dbReference type="Pfam" id="PF02895">
    <property type="entry name" value="H-kinase_dim"/>
    <property type="match status" value="1"/>
</dbReference>
<dbReference type="InterPro" id="IPR051315">
    <property type="entry name" value="Bact_Chemotaxis_CheA"/>
</dbReference>
<evidence type="ECO:0000259" key="13">
    <source>
        <dbReference type="PROSITE" id="PS50894"/>
    </source>
</evidence>
<name>A0A7X0JEF7_9SPHN</name>
<accession>A0A7X0JEF7</accession>
<dbReference type="InterPro" id="IPR003594">
    <property type="entry name" value="HATPase_dom"/>
</dbReference>
<dbReference type="Gene3D" id="1.10.287.560">
    <property type="entry name" value="Histidine kinase CheA-like, homodimeric domain"/>
    <property type="match status" value="1"/>
</dbReference>
<dbReference type="PANTHER" id="PTHR43395:SF1">
    <property type="entry name" value="CHEMOTAXIS PROTEIN CHEA"/>
    <property type="match status" value="1"/>
</dbReference>
<dbReference type="GO" id="GO:0006935">
    <property type="term" value="P:chemotaxis"/>
    <property type="evidence" value="ECO:0007669"/>
    <property type="project" value="InterPro"/>
</dbReference>
<dbReference type="InterPro" id="IPR002545">
    <property type="entry name" value="CheW-lke_dom"/>
</dbReference>
<organism evidence="14 15">
    <name type="scientific">Sphingomonas endophytica</name>
    <dbReference type="NCBI Taxonomy" id="869719"/>
    <lineage>
        <taxon>Bacteria</taxon>
        <taxon>Pseudomonadati</taxon>
        <taxon>Pseudomonadota</taxon>
        <taxon>Alphaproteobacteria</taxon>
        <taxon>Sphingomonadales</taxon>
        <taxon>Sphingomonadaceae</taxon>
        <taxon>Sphingomonas</taxon>
    </lineage>
</organism>
<dbReference type="InterPro" id="IPR005467">
    <property type="entry name" value="His_kinase_dom"/>
</dbReference>
<dbReference type="InterPro" id="IPR037006">
    <property type="entry name" value="CheA-like_homodim_sf"/>
</dbReference>
<evidence type="ECO:0000256" key="4">
    <source>
        <dbReference type="ARBA" id="ARBA00022553"/>
    </source>
</evidence>
<dbReference type="PROSITE" id="PS50851">
    <property type="entry name" value="CHEW"/>
    <property type="match status" value="1"/>
</dbReference>
<dbReference type="InterPro" id="IPR036641">
    <property type="entry name" value="HPT_dom_sf"/>
</dbReference>
<dbReference type="GO" id="GO:0005737">
    <property type="term" value="C:cytoplasm"/>
    <property type="evidence" value="ECO:0007669"/>
    <property type="project" value="InterPro"/>
</dbReference>
<dbReference type="Gene3D" id="1.20.120.160">
    <property type="entry name" value="HPT domain"/>
    <property type="match status" value="1"/>
</dbReference>
<reference evidence="14 15" key="1">
    <citation type="submission" date="2020-08" db="EMBL/GenBank/DDBJ databases">
        <title>The Agave Microbiome: Exploring the role of microbial communities in plant adaptations to desert environments.</title>
        <authorList>
            <person name="Partida-Martinez L.P."/>
        </authorList>
    </citation>
    <scope>NUCLEOTIDE SEQUENCE [LARGE SCALE GENOMIC DNA]</scope>
    <source>
        <strain evidence="14 15">AS3.13</strain>
    </source>
</reference>
<reference evidence="14 15" key="2">
    <citation type="submission" date="2020-08" db="EMBL/GenBank/DDBJ databases">
        <authorList>
            <person name="Partida-Martinez L."/>
            <person name="Huntemann M."/>
            <person name="Clum A."/>
            <person name="Wang J."/>
            <person name="Palaniappan K."/>
            <person name="Ritter S."/>
            <person name="Chen I.-M."/>
            <person name="Stamatis D."/>
            <person name="Reddy T."/>
            <person name="O'Malley R."/>
            <person name="Daum C."/>
            <person name="Shapiro N."/>
            <person name="Ivanova N."/>
            <person name="Kyrpides N."/>
            <person name="Woyke T."/>
        </authorList>
    </citation>
    <scope>NUCLEOTIDE SEQUENCE [LARGE SCALE GENOMIC DNA]</scope>
    <source>
        <strain evidence="14 15">AS3.13</strain>
    </source>
</reference>
<protein>
    <recommendedName>
        <fullName evidence="3">Chemotaxis protein CheA</fullName>
        <ecNumber evidence="2">2.7.13.3</ecNumber>
    </recommendedName>
</protein>
<keyword evidence="7" id="KW-0902">Two-component regulatory system</keyword>
<dbReference type="Gene3D" id="3.30.565.10">
    <property type="entry name" value="Histidine kinase-like ATPase, C-terminal domain"/>
    <property type="match status" value="1"/>
</dbReference>
<dbReference type="SMART" id="SM00073">
    <property type="entry name" value="HPT"/>
    <property type="match status" value="1"/>
</dbReference>
<evidence type="ECO:0000256" key="2">
    <source>
        <dbReference type="ARBA" id="ARBA00012438"/>
    </source>
</evidence>
<dbReference type="CDD" id="cd00088">
    <property type="entry name" value="HPT"/>
    <property type="match status" value="1"/>
</dbReference>
<dbReference type="GO" id="GO:0000155">
    <property type="term" value="F:phosphorelay sensor kinase activity"/>
    <property type="evidence" value="ECO:0007669"/>
    <property type="project" value="InterPro"/>
</dbReference>
<dbReference type="PROSITE" id="PS50894">
    <property type="entry name" value="HPT"/>
    <property type="match status" value="1"/>
</dbReference>
<gene>
    <name evidence="14" type="ORF">F4693_003105</name>
</gene>
<dbReference type="InterPro" id="IPR004358">
    <property type="entry name" value="Sig_transdc_His_kin-like_C"/>
</dbReference>
<feature type="domain" description="Histidine kinase" evidence="11">
    <location>
        <begin position="409"/>
        <end position="654"/>
    </location>
</feature>
<sequence>MKTVLLERFVQEARELLQTAASGLLTLEREPGDATAINEVFRAVHTLKGSSGLFDTPPLTRLVHAGEDVLQQVRTGAMTLDSNVVDLLLDGLDQVGAFIDQLDRDGTLAGDADRIAAQHAGALRARLGGAETAVVVIDDTTLPVAPPEWLAGFPAAERDALLARARAGEALLAVRYTPDEGCFYTGTDPLAAIRDVPDLLAVTVAAREPWGDPVADFDPYRCNLVFTALTAASRDAVEQAMTYELDAVELRTLVAVDAIAAPTPAPDVAPEPESSALLGEAGRHIVRTQLRVIAGGYDAIRLRSTGTLIGNLLRSLRQDALRERWEIALAEAIAAEDLAPVAAFLAALEEGPAPAAEAPPAPVVPLLPAELPASATADTPSAATLPAAAPPGEPRPASKTLKVDQGKIDLLMNLIGELVVQKNALPFLARRAEEIHGSREMGREIKEQFATLDRLTQEMQGAIMQIRMLPVAEVFDRFPRLVRDIARRLDKQVDLVLEGTDTAADKTIVEALGDPLLHIVRNSLDHGIEEPATRVAAGKPPVATLRLRAWQDNDCVVIEIADDGRGIDPARIRGVAIDKGMVTREQADALSDQEAINLIYRPGFSTAAEVSDLSGRGVGMDVVLSTVQRLGGRVSVTSQLGQGTVTRLSLPLSMAVTRIMVVDIGGSLYGIPIDHVVQTTRLDPGVIKRIKHREVFVLRDEVVPLIRMTALLGGRPSAVDAGRGEAVLVCRVEGRTVGLVIDDFREGMDVILKPMTGLLAEVSGYCGTTLLGDGRVLLVLDLKELF</sequence>
<evidence type="ECO:0000313" key="14">
    <source>
        <dbReference type="EMBL" id="MBB6506108.1"/>
    </source>
</evidence>
<dbReference type="Pfam" id="PF02518">
    <property type="entry name" value="HATPase_c"/>
    <property type="match status" value="1"/>
</dbReference>
<keyword evidence="6 14" id="KW-0418">Kinase</keyword>
<dbReference type="InterPro" id="IPR036890">
    <property type="entry name" value="HATPase_C_sf"/>
</dbReference>
<dbReference type="AlphaFoldDB" id="A0A7X0JEF7"/>
<dbReference type="SUPFAM" id="SSF50341">
    <property type="entry name" value="CheW-like"/>
    <property type="match status" value="1"/>
</dbReference>
<dbReference type="EMBL" id="JACHBT010000018">
    <property type="protein sequence ID" value="MBB6506108.1"/>
    <property type="molecule type" value="Genomic_DNA"/>
</dbReference>
<dbReference type="CDD" id="cd16916">
    <property type="entry name" value="HATPase_CheA-like"/>
    <property type="match status" value="1"/>
</dbReference>
<evidence type="ECO:0000256" key="3">
    <source>
        <dbReference type="ARBA" id="ARBA00021495"/>
    </source>
</evidence>
<evidence type="ECO:0000256" key="8">
    <source>
        <dbReference type="ARBA" id="ARBA00035100"/>
    </source>
</evidence>
<evidence type="ECO:0000256" key="7">
    <source>
        <dbReference type="ARBA" id="ARBA00023012"/>
    </source>
</evidence>
<evidence type="ECO:0000259" key="11">
    <source>
        <dbReference type="PROSITE" id="PS50109"/>
    </source>
</evidence>
<evidence type="ECO:0000313" key="15">
    <source>
        <dbReference type="Proteomes" id="UP000522313"/>
    </source>
</evidence>
<feature type="modified residue" description="Phosphohistidine" evidence="9">
    <location>
        <position position="45"/>
    </location>
</feature>
<dbReference type="SUPFAM" id="SSF47384">
    <property type="entry name" value="Homodimeric domain of signal transducing histidine kinase"/>
    <property type="match status" value="1"/>
</dbReference>
<dbReference type="InterPro" id="IPR004105">
    <property type="entry name" value="CheA-like_dim"/>
</dbReference>
<keyword evidence="4 9" id="KW-0597">Phosphoprotein</keyword>
<feature type="region of interest" description="Disordered" evidence="10">
    <location>
        <begin position="375"/>
        <end position="401"/>
    </location>
</feature>
<dbReference type="SMART" id="SM00387">
    <property type="entry name" value="HATPase_c"/>
    <property type="match status" value="1"/>
</dbReference>
<feature type="domain" description="CheW-like" evidence="12">
    <location>
        <begin position="656"/>
        <end position="786"/>
    </location>
</feature>
<dbReference type="Pfam" id="PF01627">
    <property type="entry name" value="Hpt"/>
    <property type="match status" value="1"/>
</dbReference>
<dbReference type="Gene3D" id="2.30.30.40">
    <property type="entry name" value="SH3 Domains"/>
    <property type="match status" value="1"/>
</dbReference>
<evidence type="ECO:0000256" key="5">
    <source>
        <dbReference type="ARBA" id="ARBA00022679"/>
    </source>
</evidence>
<comment type="catalytic activity">
    <reaction evidence="1">
        <text>ATP + protein L-histidine = ADP + protein N-phospho-L-histidine.</text>
        <dbReference type="EC" id="2.7.13.3"/>
    </reaction>
</comment>
<dbReference type="Proteomes" id="UP000522313">
    <property type="component" value="Unassembled WGS sequence"/>
</dbReference>
<evidence type="ECO:0000256" key="1">
    <source>
        <dbReference type="ARBA" id="ARBA00000085"/>
    </source>
</evidence>
<dbReference type="EC" id="2.7.13.3" evidence="2"/>